<reference evidence="1 2" key="1">
    <citation type="submission" date="2013-01" db="EMBL/GenBank/DDBJ databases">
        <authorList>
            <person name="Harkins D.M."/>
            <person name="Durkin A.S."/>
            <person name="Brinkac L.M."/>
            <person name="Haft D.H."/>
            <person name="Selengut J.D."/>
            <person name="Sanka R."/>
            <person name="DePew J."/>
            <person name="Purushe J."/>
            <person name="Whelen A.C."/>
            <person name="Vinetz J.M."/>
            <person name="Sutton G.G."/>
            <person name="Nierman W.C."/>
            <person name="Fouts D.E."/>
        </authorList>
    </citation>
    <scope>NUCLEOTIDE SEQUENCE [LARGE SCALE GENOMIC DNA]</scope>
    <source>
        <strain evidence="1 2">2007001578</strain>
    </source>
</reference>
<accession>A0ABP2T2P5</accession>
<organism evidence="1 2">
    <name type="scientific">Leptospira noguchii str. 2007001578</name>
    <dbReference type="NCBI Taxonomy" id="1049974"/>
    <lineage>
        <taxon>Bacteria</taxon>
        <taxon>Pseudomonadati</taxon>
        <taxon>Spirochaetota</taxon>
        <taxon>Spirochaetia</taxon>
        <taxon>Leptospirales</taxon>
        <taxon>Leptospiraceae</taxon>
        <taxon>Leptospira</taxon>
    </lineage>
</organism>
<keyword evidence="2" id="KW-1185">Reference proteome</keyword>
<name>A0ABP2T2P5_9LEPT</name>
<protein>
    <submittedName>
        <fullName evidence="1">Uncharacterized protein</fullName>
    </submittedName>
</protein>
<evidence type="ECO:0000313" key="1">
    <source>
        <dbReference type="EMBL" id="EMM98555.1"/>
    </source>
</evidence>
<dbReference type="EMBL" id="AHMH02000148">
    <property type="protein sequence ID" value="EMM98555.1"/>
    <property type="molecule type" value="Genomic_DNA"/>
</dbReference>
<gene>
    <name evidence="1" type="ORF">LEP1GSC035_0190</name>
</gene>
<dbReference type="Proteomes" id="UP000012099">
    <property type="component" value="Unassembled WGS sequence"/>
</dbReference>
<sequence>MRENWIHIDGIKEEQERFTSLGIINHPIFEIPCLTEVYDNHSKVVDFDPKKLLA</sequence>
<proteinExistence type="predicted"/>
<evidence type="ECO:0000313" key="2">
    <source>
        <dbReference type="Proteomes" id="UP000012099"/>
    </source>
</evidence>
<comment type="caution">
    <text evidence="1">The sequence shown here is derived from an EMBL/GenBank/DDBJ whole genome shotgun (WGS) entry which is preliminary data.</text>
</comment>